<gene>
    <name evidence="1" type="ORF">OGM63_12555</name>
</gene>
<dbReference type="InterPro" id="IPR016084">
    <property type="entry name" value="Haem_Oase-like_multi-hlx"/>
</dbReference>
<dbReference type="Pfam" id="PF14518">
    <property type="entry name" value="Haem_oxygenas_2"/>
    <property type="match status" value="1"/>
</dbReference>
<reference evidence="1 2" key="1">
    <citation type="submission" date="2022-10" db="EMBL/GenBank/DDBJ databases">
        <title>Identification of biosynthetic pathway for the production of the potent trypsin inhibitor radiosumin.</title>
        <authorList>
            <person name="Fewer D.P."/>
            <person name="Delbaje E."/>
            <person name="Ouyang X."/>
            <person name="Agostino P.D."/>
            <person name="Wahlsten M."/>
            <person name="Jokela J."/>
            <person name="Permi P."/>
            <person name="Haapaniemi E."/>
            <person name="Koistinen H."/>
        </authorList>
    </citation>
    <scope>NUCLEOTIDE SEQUENCE [LARGE SCALE GENOMIC DNA]</scope>
    <source>
        <strain evidence="1 2">NIES-515</strain>
    </source>
</reference>
<evidence type="ECO:0000313" key="1">
    <source>
        <dbReference type="EMBL" id="MCV3214331.1"/>
    </source>
</evidence>
<dbReference type="SMART" id="SM01236">
    <property type="entry name" value="Haem_oxygenase_2"/>
    <property type="match status" value="1"/>
</dbReference>
<dbReference type="RefSeq" id="WP_263745906.1">
    <property type="nucleotide sequence ID" value="NZ_JAOWRF010000191.1"/>
</dbReference>
<sequence>MKLLLTPLLASSNSMQSNLVRFPIAEVSGNSEQTLKTASSKYDCAEQQFQYLLATEDLDNKLDAQVSIVSEFEATLRSAISETYEKGYGEDDAHLFLQRILYGINRLKLFWYDDLRHYSNERSLYLSKVRQQIEAAWQNWELAQIDVAALQLLDVKDALIKRAAEDLDPPLSSESRYIREEMSIEGYCHLLAIASFDGLVEGSRLSRILGGAANEVQCTLIRVLLEEYGNGRLSRKHSTFFKAMMAEFSMNTVPEGYFDLVPWQVLASANHNFLVTERKRYFLRYAGGLTYFEVAGPAAYRNYLTAAQRLQLSEAAMGYWELHIREDERHGRWMLDDVGLPLAEQYPSDAWELVLGYDQEKLMGDRAAAAVMRSIRRAEHSASLIK</sequence>
<comment type="caution">
    <text evidence="1">The sequence shown here is derived from an EMBL/GenBank/DDBJ whole genome shotgun (WGS) entry which is preliminary data.</text>
</comment>
<keyword evidence="2" id="KW-1185">Reference proteome</keyword>
<protein>
    <submittedName>
        <fullName evidence="1">Iron-containing redox enzyme family protein</fullName>
    </submittedName>
</protein>
<dbReference type="EMBL" id="JAOWRF010000191">
    <property type="protein sequence ID" value="MCV3214331.1"/>
    <property type="molecule type" value="Genomic_DNA"/>
</dbReference>
<dbReference type="Proteomes" id="UP001526143">
    <property type="component" value="Unassembled WGS sequence"/>
</dbReference>
<proteinExistence type="predicted"/>
<name>A0ABT3AYX5_9CYAN</name>
<evidence type="ECO:0000313" key="2">
    <source>
        <dbReference type="Proteomes" id="UP001526143"/>
    </source>
</evidence>
<dbReference type="Gene3D" id="1.20.910.10">
    <property type="entry name" value="Heme oxygenase-like"/>
    <property type="match status" value="1"/>
</dbReference>
<organism evidence="1 2">
    <name type="scientific">Plectonema radiosum NIES-515</name>
    <dbReference type="NCBI Taxonomy" id="2986073"/>
    <lineage>
        <taxon>Bacteria</taxon>
        <taxon>Bacillati</taxon>
        <taxon>Cyanobacteriota</taxon>
        <taxon>Cyanophyceae</taxon>
        <taxon>Oscillatoriophycideae</taxon>
        <taxon>Oscillatoriales</taxon>
        <taxon>Microcoleaceae</taxon>
        <taxon>Plectonema</taxon>
    </lineage>
</organism>
<accession>A0ABT3AYX5</accession>